<dbReference type="Proteomes" id="UP000053660">
    <property type="component" value="Unassembled WGS sequence"/>
</dbReference>
<name>A0A0B1SGH9_OESDE</name>
<reference evidence="2 3" key="1">
    <citation type="submission" date="2014-03" db="EMBL/GenBank/DDBJ databases">
        <title>Draft genome of the hookworm Oesophagostomum dentatum.</title>
        <authorList>
            <person name="Mitreva M."/>
        </authorList>
    </citation>
    <scope>NUCLEOTIDE SEQUENCE [LARGE SCALE GENOMIC DNA]</scope>
    <source>
        <strain evidence="2 3">OD-Hann</strain>
    </source>
</reference>
<evidence type="ECO:0000313" key="3">
    <source>
        <dbReference type="Proteomes" id="UP000053660"/>
    </source>
</evidence>
<evidence type="ECO:0000313" key="2">
    <source>
        <dbReference type="EMBL" id="KHJ82305.1"/>
    </source>
</evidence>
<proteinExistence type="predicted"/>
<keyword evidence="3" id="KW-1185">Reference proteome</keyword>
<sequence length="147" mass="15875">MNMNTVEEPYSSLGYGDNVPYIQPDGINPYDDKTSPFSSQSRSVGHPPVRPANWAALPTRVIRSAPVPITFSGTSSAQTVSVKPANLGVNNNPVVTNDHFQRQGTVQISQPNLLWEVRRNKITNRSGFAKSGRSGRGMSSGPPGQQP</sequence>
<organism evidence="2 3">
    <name type="scientific">Oesophagostomum dentatum</name>
    <name type="common">Nodular worm</name>
    <dbReference type="NCBI Taxonomy" id="61180"/>
    <lineage>
        <taxon>Eukaryota</taxon>
        <taxon>Metazoa</taxon>
        <taxon>Ecdysozoa</taxon>
        <taxon>Nematoda</taxon>
        <taxon>Chromadorea</taxon>
        <taxon>Rhabditida</taxon>
        <taxon>Rhabditina</taxon>
        <taxon>Rhabditomorpha</taxon>
        <taxon>Strongyloidea</taxon>
        <taxon>Strongylidae</taxon>
        <taxon>Oesophagostomum</taxon>
    </lineage>
</organism>
<dbReference type="OrthoDB" id="10469380at2759"/>
<evidence type="ECO:0000256" key="1">
    <source>
        <dbReference type="SAM" id="MobiDB-lite"/>
    </source>
</evidence>
<accession>A0A0B1SGH9</accession>
<gene>
    <name evidence="2" type="ORF">OESDEN_18002</name>
</gene>
<feature type="non-terminal residue" evidence="2">
    <location>
        <position position="147"/>
    </location>
</feature>
<feature type="region of interest" description="Disordered" evidence="1">
    <location>
        <begin position="123"/>
        <end position="147"/>
    </location>
</feature>
<feature type="compositionally biased region" description="Low complexity" evidence="1">
    <location>
        <begin position="136"/>
        <end position="147"/>
    </location>
</feature>
<dbReference type="AlphaFoldDB" id="A0A0B1SGH9"/>
<protein>
    <submittedName>
        <fullName evidence="2">Uncharacterized protein</fullName>
    </submittedName>
</protein>
<dbReference type="EMBL" id="KN580547">
    <property type="protein sequence ID" value="KHJ82305.1"/>
    <property type="molecule type" value="Genomic_DNA"/>
</dbReference>
<feature type="region of interest" description="Disordered" evidence="1">
    <location>
        <begin position="1"/>
        <end position="52"/>
    </location>
</feature>